<comment type="subcellular location">
    <subcellularLocation>
        <location evidence="1">Cell membrane</location>
        <topology evidence="1">Multi-pass membrane protein</topology>
    </subcellularLocation>
</comment>
<protein>
    <submittedName>
        <fullName evidence="8">PUTATIVE INTEGRAL MEMBRANE PROTEIN</fullName>
    </submittedName>
</protein>
<feature type="domain" description="EamA" evidence="7">
    <location>
        <begin position="8"/>
        <end position="138"/>
    </location>
</feature>
<feature type="transmembrane region" description="Helical" evidence="6">
    <location>
        <begin position="125"/>
        <end position="144"/>
    </location>
</feature>
<organism evidence="8">
    <name type="scientific">hydrothermal vent metagenome</name>
    <dbReference type="NCBI Taxonomy" id="652676"/>
    <lineage>
        <taxon>unclassified sequences</taxon>
        <taxon>metagenomes</taxon>
        <taxon>ecological metagenomes</taxon>
    </lineage>
</organism>
<evidence type="ECO:0000256" key="1">
    <source>
        <dbReference type="ARBA" id="ARBA00004651"/>
    </source>
</evidence>
<dbReference type="GO" id="GO:0005886">
    <property type="term" value="C:plasma membrane"/>
    <property type="evidence" value="ECO:0007669"/>
    <property type="project" value="UniProtKB-SubCell"/>
</dbReference>
<evidence type="ECO:0000256" key="3">
    <source>
        <dbReference type="ARBA" id="ARBA00022692"/>
    </source>
</evidence>
<dbReference type="SUPFAM" id="SSF103481">
    <property type="entry name" value="Multidrug resistance efflux transporter EmrE"/>
    <property type="match status" value="2"/>
</dbReference>
<feature type="transmembrane region" description="Helical" evidence="6">
    <location>
        <begin position="39"/>
        <end position="56"/>
    </location>
</feature>
<feature type="transmembrane region" description="Helical" evidence="6">
    <location>
        <begin position="180"/>
        <end position="200"/>
    </location>
</feature>
<evidence type="ECO:0000259" key="7">
    <source>
        <dbReference type="Pfam" id="PF00892"/>
    </source>
</evidence>
<feature type="transmembrane region" description="Helical" evidence="6">
    <location>
        <begin position="269"/>
        <end position="289"/>
    </location>
</feature>
<sequence length="295" mass="33172">MMTDRKLFLWMTLAMLGWGVSWPIAKILSNYITEHELVTYRYALTVLTMPPILYWLKLSFKIELKNLLLAIVIGVLLIFYTKLFFLGTKHGTAGLAGALVTTLMPIIVYVLMLLSRQKRPQIRDWLALTLGVIGVATMIKVWTFEVEQIFNISNVYLLWAALCWALMSIATAYTKSIHPVVLSFYIYLFATLIDWLVFFNPSSGSIFAMDQIFWAGFIFLAVGSTTFATTVYFLGIQKLGSNKGSVFTFLVPFFAIGLSMIMLDESLELTTVIGVVMTIASLMILNNVGSKTSNK</sequence>
<accession>A0A1W1DI24</accession>
<reference evidence="8" key="1">
    <citation type="submission" date="2016-10" db="EMBL/GenBank/DDBJ databases">
        <authorList>
            <person name="de Groot N.N."/>
        </authorList>
    </citation>
    <scope>NUCLEOTIDE SEQUENCE</scope>
</reference>
<dbReference type="InterPro" id="IPR037185">
    <property type="entry name" value="EmrE-like"/>
</dbReference>
<feature type="transmembrane region" description="Helical" evidence="6">
    <location>
        <begin position="212"/>
        <end position="234"/>
    </location>
</feature>
<dbReference type="EMBL" id="FPHV01000018">
    <property type="protein sequence ID" value="SFV80927.1"/>
    <property type="molecule type" value="Genomic_DNA"/>
</dbReference>
<keyword evidence="3 6" id="KW-0812">Transmembrane</keyword>
<evidence type="ECO:0000256" key="6">
    <source>
        <dbReference type="SAM" id="Phobius"/>
    </source>
</evidence>
<dbReference type="Pfam" id="PF00892">
    <property type="entry name" value="EamA"/>
    <property type="match status" value="2"/>
</dbReference>
<name>A0A1W1DI24_9ZZZZ</name>
<dbReference type="AlphaFoldDB" id="A0A1W1DI24"/>
<feature type="transmembrane region" description="Helical" evidence="6">
    <location>
        <begin position="93"/>
        <end position="113"/>
    </location>
</feature>
<evidence type="ECO:0000313" key="8">
    <source>
        <dbReference type="EMBL" id="SFV80927.1"/>
    </source>
</evidence>
<dbReference type="InterPro" id="IPR050638">
    <property type="entry name" value="AA-Vitamin_Transporters"/>
</dbReference>
<evidence type="ECO:0000256" key="2">
    <source>
        <dbReference type="ARBA" id="ARBA00022475"/>
    </source>
</evidence>
<evidence type="ECO:0000256" key="5">
    <source>
        <dbReference type="ARBA" id="ARBA00023136"/>
    </source>
</evidence>
<proteinExistence type="predicted"/>
<keyword evidence="4 6" id="KW-1133">Transmembrane helix</keyword>
<gene>
    <name evidence="8" type="ORF">MNB_SUP05-6-525</name>
</gene>
<feature type="transmembrane region" description="Helical" evidence="6">
    <location>
        <begin position="68"/>
        <end position="87"/>
    </location>
</feature>
<dbReference type="InterPro" id="IPR000620">
    <property type="entry name" value="EamA_dom"/>
</dbReference>
<feature type="domain" description="EamA" evidence="7">
    <location>
        <begin position="154"/>
        <end position="286"/>
    </location>
</feature>
<feature type="transmembrane region" description="Helical" evidence="6">
    <location>
        <begin position="156"/>
        <end position="173"/>
    </location>
</feature>
<dbReference type="PANTHER" id="PTHR32322:SF18">
    <property type="entry name" value="S-ADENOSYLMETHIONINE_S-ADENOSYLHOMOCYSTEINE TRANSPORTER"/>
    <property type="match status" value="1"/>
</dbReference>
<dbReference type="PANTHER" id="PTHR32322">
    <property type="entry name" value="INNER MEMBRANE TRANSPORTER"/>
    <property type="match status" value="1"/>
</dbReference>
<evidence type="ECO:0000256" key="4">
    <source>
        <dbReference type="ARBA" id="ARBA00022989"/>
    </source>
</evidence>
<feature type="transmembrane region" description="Helical" evidence="6">
    <location>
        <begin position="246"/>
        <end position="263"/>
    </location>
</feature>
<keyword evidence="5 6" id="KW-0472">Membrane</keyword>
<keyword evidence="2" id="KW-1003">Cell membrane</keyword>